<dbReference type="Proteomes" id="UP001165122">
    <property type="component" value="Unassembled WGS sequence"/>
</dbReference>
<comment type="caution">
    <text evidence="1">The sequence shown here is derived from an EMBL/GenBank/DDBJ whole genome shotgun (WGS) entry which is preliminary data.</text>
</comment>
<accession>A0A9W7CBQ1</accession>
<evidence type="ECO:0000313" key="1">
    <source>
        <dbReference type="EMBL" id="GMI01681.1"/>
    </source>
</evidence>
<dbReference type="AlphaFoldDB" id="A0A9W7CBQ1"/>
<gene>
    <name evidence="1" type="ORF">TrLO_g11119</name>
</gene>
<dbReference type="OrthoDB" id="10401443at2759"/>
<reference evidence="2" key="1">
    <citation type="journal article" date="2023" name="Commun. Biol.">
        <title>Genome analysis of Parmales, the sister group of diatoms, reveals the evolutionary specialization of diatoms from phago-mixotrophs to photoautotrophs.</title>
        <authorList>
            <person name="Ban H."/>
            <person name="Sato S."/>
            <person name="Yoshikawa S."/>
            <person name="Yamada K."/>
            <person name="Nakamura Y."/>
            <person name="Ichinomiya M."/>
            <person name="Sato N."/>
            <person name="Blanc-Mathieu R."/>
            <person name="Endo H."/>
            <person name="Kuwata A."/>
            <person name="Ogata H."/>
        </authorList>
    </citation>
    <scope>NUCLEOTIDE SEQUENCE [LARGE SCALE GENOMIC DNA]</scope>
    <source>
        <strain evidence="2">NIES 3700</strain>
    </source>
</reference>
<keyword evidence="2" id="KW-1185">Reference proteome</keyword>
<protein>
    <submittedName>
        <fullName evidence="1">Uncharacterized protein</fullName>
    </submittedName>
</protein>
<evidence type="ECO:0000313" key="2">
    <source>
        <dbReference type="Proteomes" id="UP001165122"/>
    </source>
</evidence>
<dbReference type="EMBL" id="BRXW01000036">
    <property type="protein sequence ID" value="GMI01681.1"/>
    <property type="molecule type" value="Genomic_DNA"/>
</dbReference>
<organism evidence="1 2">
    <name type="scientific">Triparma laevis f. longispina</name>
    <dbReference type="NCBI Taxonomy" id="1714387"/>
    <lineage>
        <taxon>Eukaryota</taxon>
        <taxon>Sar</taxon>
        <taxon>Stramenopiles</taxon>
        <taxon>Ochrophyta</taxon>
        <taxon>Bolidophyceae</taxon>
        <taxon>Parmales</taxon>
        <taxon>Triparmaceae</taxon>
        <taxon>Triparma</taxon>
    </lineage>
</organism>
<proteinExistence type="predicted"/>
<name>A0A9W7CBQ1_9STRA</name>
<sequence>MNDTLLKTQLTALKTSPRRNESNVDGNNSFIPTEMVRDGQSKVALRAPLPPKDYITPPINPVVIDPAGVAGVAEFSDDLYKQQRERKEYEEYKKLRLNTEIYAPVHTFFASSTIRSFFLQKILTGDSKLLNIYMGTSIDGVDGNLSSLRMTYHDHSSCEEKPKTIIDPSAHLRPESTTPLDASFDAEKFYANDITLFSEEEKIEFAEFANNIKLFSDLTKVKPRHGEYSSECFVPTEETPVCWEEFSAVAIANDELTPTQTTLLEFRENRKPFSVSKRRQKLENYFAKTYGAEKAKVNTFTWAIKEVEEAVSEEARLKICAENKAKEEKMLQELADSNLIELSEEQKSTYSMRYAKLAKKMGWKSQNFALFITTVTKAVTLQEHLSICAENVVKVKAILASREKAGESVVEFPKTGEWKKTSWNIPSKILGKLTTVNDENDCGNGDAVNTSVEQEAIEMGDAVTPARGIKEVEKDSPTSVLQPMTC</sequence>